<dbReference type="Proteomes" id="UP000016587">
    <property type="component" value="Chromosome"/>
</dbReference>
<organism evidence="2 3">
    <name type="scientific">Megalodesulfovibrio gigas (strain ATCC 19364 / DSM 1382 / NCIMB 9332 / VKM B-1759)</name>
    <name type="common">Desulfovibrio gigas</name>
    <dbReference type="NCBI Taxonomy" id="1121448"/>
    <lineage>
        <taxon>Bacteria</taxon>
        <taxon>Pseudomonadati</taxon>
        <taxon>Thermodesulfobacteriota</taxon>
        <taxon>Desulfovibrionia</taxon>
        <taxon>Desulfovibrionales</taxon>
        <taxon>Desulfovibrionaceae</taxon>
        <taxon>Megalodesulfovibrio</taxon>
    </lineage>
</organism>
<protein>
    <submittedName>
        <fullName evidence="2">Uncharacterized protein</fullName>
    </submittedName>
</protein>
<name>T2GDZ8_MEGG1</name>
<dbReference type="STRING" id="1121448.DGI_3100"/>
<proteinExistence type="predicted"/>
<feature type="compositionally biased region" description="Low complexity" evidence="1">
    <location>
        <begin position="26"/>
        <end position="51"/>
    </location>
</feature>
<dbReference type="HOGENOM" id="CLU_1041018_0_0_7"/>
<reference evidence="3" key="2">
    <citation type="submission" date="2013-07" db="EMBL/GenBank/DDBJ databases">
        <authorList>
            <person name="Morais-Silva F.O."/>
            <person name="Rezende A.M."/>
            <person name="Pimentel C."/>
            <person name="Resende D.M."/>
            <person name="Santos C.I."/>
            <person name="Clemente C."/>
            <person name="de Oliveira L.M."/>
            <person name="da Silva S.M."/>
            <person name="Costa D.A."/>
            <person name="Varela-Raposo A."/>
            <person name="Horacio E.C.A."/>
            <person name="Matos M."/>
            <person name="Flores O."/>
            <person name="Ruiz J.C."/>
            <person name="Rodrigues-Pousada C."/>
        </authorList>
    </citation>
    <scope>NUCLEOTIDE SEQUENCE [LARGE SCALE GENOMIC DNA]</scope>
    <source>
        <strain evidence="3">ATCC 19364 / DSM 1382 / NCIMB 9332 / VKM B-1759</strain>
    </source>
</reference>
<evidence type="ECO:0000256" key="1">
    <source>
        <dbReference type="SAM" id="MobiDB-lite"/>
    </source>
</evidence>
<keyword evidence="3" id="KW-1185">Reference proteome</keyword>
<dbReference type="RefSeq" id="WP_021761895.1">
    <property type="nucleotide sequence ID" value="NC_022444.1"/>
</dbReference>
<evidence type="ECO:0000313" key="2">
    <source>
        <dbReference type="EMBL" id="AGW14815.1"/>
    </source>
</evidence>
<reference evidence="2 3" key="1">
    <citation type="journal article" date="2013" name="J. Bacteriol.">
        <title>Roles of HynAB and Ech, the only two hydrogenases found in the model sulfate reducer Desulfovibrio gigas.</title>
        <authorList>
            <person name="Morais-Silva F.O."/>
            <person name="Santos C.I."/>
            <person name="Rodrigues R."/>
            <person name="Pereira I.A."/>
            <person name="Rodrigues-Pousada C."/>
        </authorList>
    </citation>
    <scope>NUCLEOTIDE SEQUENCE [LARGE SCALE GENOMIC DNA]</scope>
    <source>
        <strain evidence="3">ATCC 19364 / DSM 1382 / NCIMB 9332 / VKM B-1759</strain>
    </source>
</reference>
<dbReference type="PATRIC" id="fig|1121448.10.peg.3061"/>
<feature type="region of interest" description="Disordered" evidence="1">
    <location>
        <begin position="1"/>
        <end position="51"/>
    </location>
</feature>
<dbReference type="AlphaFoldDB" id="T2GDZ8"/>
<dbReference type="EMBL" id="CP006585">
    <property type="protein sequence ID" value="AGW14815.1"/>
    <property type="molecule type" value="Genomic_DNA"/>
</dbReference>
<accession>T2GDZ8</accession>
<dbReference type="KEGG" id="dgg:DGI_3100"/>
<evidence type="ECO:0000313" key="3">
    <source>
        <dbReference type="Proteomes" id="UP000016587"/>
    </source>
</evidence>
<gene>
    <name evidence="2" type="ORF">DGI_3100</name>
</gene>
<sequence length="267" mass="28925">MAVRKKLGNDPLARRLHEPTPTADILQPAPQAPQSTQPAQPTQPIQPAQPANNCANLAANLAALFPLPLYCGNVSRKESSRDERWRCVLDEQFRRAALALPTVFGRSAFTPDQFADALAVLTREALLSEGLPPDALPLRLDAAPLPSALPLPAALMLLHGCYGVIQALLYAVLPDKKTARTAGPATLILRLEHLSHSGEFMLRLLEPAPAAHETHARRLLDRDRLWPAVQPLGLALARRGCRVFLFTATAAEFRIIIPASAGQRLAA</sequence>